<protein>
    <submittedName>
        <fullName evidence="2">CoA-binding protein</fullName>
    </submittedName>
</protein>
<keyword evidence="3" id="KW-1185">Reference proteome</keyword>
<dbReference type="InterPro" id="IPR003781">
    <property type="entry name" value="CoA-bd"/>
</dbReference>
<evidence type="ECO:0000259" key="1">
    <source>
        <dbReference type="SMART" id="SM00881"/>
    </source>
</evidence>
<organism evidence="2 3">
    <name type="scientific">Pelotomaculum isophthalicicum JI</name>
    <dbReference type="NCBI Taxonomy" id="947010"/>
    <lineage>
        <taxon>Bacteria</taxon>
        <taxon>Bacillati</taxon>
        <taxon>Bacillota</taxon>
        <taxon>Clostridia</taxon>
        <taxon>Eubacteriales</taxon>
        <taxon>Desulfotomaculaceae</taxon>
        <taxon>Pelotomaculum</taxon>
    </lineage>
</organism>
<dbReference type="AlphaFoldDB" id="A0A9X4JUS3"/>
<dbReference type="RefSeq" id="WP_277445268.1">
    <property type="nucleotide sequence ID" value="NZ_JAKOAV010000041.1"/>
</dbReference>
<dbReference type="SMART" id="SM00881">
    <property type="entry name" value="CoA_binding"/>
    <property type="match status" value="1"/>
</dbReference>
<comment type="caution">
    <text evidence="2">The sequence shown here is derived from an EMBL/GenBank/DDBJ whole genome shotgun (WGS) entry which is preliminary data.</text>
</comment>
<dbReference type="Pfam" id="PF13380">
    <property type="entry name" value="CoA_binding_2"/>
    <property type="match status" value="1"/>
</dbReference>
<dbReference type="PANTHER" id="PTHR42793:SF1">
    <property type="entry name" value="PEPTIDYL-LYSINE N-ACETYLTRANSFERASE PATZ"/>
    <property type="match status" value="1"/>
</dbReference>
<dbReference type="InterPro" id="IPR036291">
    <property type="entry name" value="NAD(P)-bd_dom_sf"/>
</dbReference>
<dbReference type="EMBL" id="JAKOAV010000041">
    <property type="protein sequence ID" value="MDF9409760.1"/>
    <property type="molecule type" value="Genomic_DNA"/>
</dbReference>
<proteinExistence type="predicted"/>
<evidence type="ECO:0000313" key="2">
    <source>
        <dbReference type="EMBL" id="MDF9409760.1"/>
    </source>
</evidence>
<feature type="domain" description="CoA-binding" evidence="1">
    <location>
        <begin position="10"/>
        <end position="105"/>
    </location>
</feature>
<reference evidence="2" key="1">
    <citation type="submission" date="2022-02" db="EMBL/GenBank/DDBJ databases">
        <authorList>
            <person name="Leng L."/>
        </authorList>
    </citation>
    <scope>NUCLEOTIDE SEQUENCE</scope>
    <source>
        <strain evidence="2">JI</strain>
    </source>
</reference>
<evidence type="ECO:0000313" key="3">
    <source>
        <dbReference type="Proteomes" id="UP001154312"/>
    </source>
</evidence>
<dbReference type="Proteomes" id="UP001154312">
    <property type="component" value="Unassembled WGS sequence"/>
</dbReference>
<gene>
    <name evidence="2" type="ORF">L7E55_15625</name>
</gene>
<dbReference type="Gene3D" id="3.40.50.720">
    <property type="entry name" value="NAD(P)-binding Rossmann-like Domain"/>
    <property type="match status" value="1"/>
</dbReference>
<dbReference type="SUPFAM" id="SSF51735">
    <property type="entry name" value="NAD(P)-binding Rossmann-fold domains"/>
    <property type="match status" value="1"/>
</dbReference>
<accession>A0A9X4JUS3</accession>
<sequence>MLPDIDYKKLTAPESIALVGVTRRTGTGSINPLEVLLKWSCRGRIYPVNRQGGLILGRQAYTSLLDVPEIPDLAVICAPRDAVPELFGQCAAKGVKIVIITAQGFFDGDERGRLMQEELLDVAAKNSIRVLGPNTLGIVNNFNNFCTSFINFINPVKPIGITCQTGTFYLGC</sequence>
<dbReference type="PANTHER" id="PTHR42793">
    <property type="entry name" value="COA BINDING DOMAIN CONTAINING PROTEIN"/>
    <property type="match status" value="1"/>
</dbReference>
<name>A0A9X4JUS3_9FIRM</name>